<dbReference type="Pfam" id="PF00400">
    <property type="entry name" value="WD40"/>
    <property type="match status" value="2"/>
</dbReference>
<evidence type="ECO:0000256" key="9">
    <source>
        <dbReference type="SAM" id="MobiDB-lite"/>
    </source>
</evidence>
<dbReference type="PANTHER" id="PTHR14885">
    <property type="entry name" value="CILIA- AND FLAGELLA-ASSOCIATED PROTEIN 43-RELATED"/>
    <property type="match status" value="1"/>
</dbReference>
<dbReference type="EMBL" id="UFQT01002617">
    <property type="protein sequence ID" value="SSX33780.1"/>
    <property type="molecule type" value="Genomic_DNA"/>
</dbReference>
<feature type="region of interest" description="Disordered" evidence="9">
    <location>
        <begin position="1"/>
        <end position="24"/>
    </location>
</feature>
<dbReference type="Pfam" id="PF23409">
    <property type="entry name" value="Beta-prop_EML"/>
    <property type="match status" value="1"/>
</dbReference>
<evidence type="ECO:0000256" key="7">
    <source>
        <dbReference type="ARBA" id="ARBA00023273"/>
    </source>
</evidence>
<dbReference type="SMART" id="SM00320">
    <property type="entry name" value="WD40"/>
    <property type="match status" value="6"/>
</dbReference>
<dbReference type="InterPro" id="IPR015943">
    <property type="entry name" value="WD40/YVTN_repeat-like_dom_sf"/>
</dbReference>
<keyword evidence="5 8" id="KW-0175">Coiled coil</keyword>
<evidence type="ECO:0000256" key="5">
    <source>
        <dbReference type="ARBA" id="ARBA00023054"/>
    </source>
</evidence>
<feature type="region of interest" description="Disordered" evidence="9">
    <location>
        <begin position="1346"/>
        <end position="1379"/>
    </location>
</feature>
<evidence type="ECO:0000256" key="8">
    <source>
        <dbReference type="SAM" id="Coils"/>
    </source>
</evidence>
<evidence type="ECO:0000259" key="10">
    <source>
        <dbReference type="Pfam" id="PF23409"/>
    </source>
</evidence>
<dbReference type="GO" id="GO:0005930">
    <property type="term" value="C:axoneme"/>
    <property type="evidence" value="ECO:0007669"/>
    <property type="project" value="UniProtKB-SubCell"/>
</dbReference>
<keyword evidence="4" id="KW-0677">Repeat</keyword>
<evidence type="ECO:0000256" key="1">
    <source>
        <dbReference type="ARBA" id="ARBA00004430"/>
    </source>
</evidence>
<keyword evidence="6" id="KW-0206">Cytoskeleton</keyword>
<dbReference type="VEuPathDB" id="VectorBase:CSON006942"/>
<evidence type="ECO:0000313" key="11">
    <source>
        <dbReference type="EMBL" id="SSX14369.1"/>
    </source>
</evidence>
<dbReference type="InterPro" id="IPR001680">
    <property type="entry name" value="WD40_rpt"/>
</dbReference>
<reference evidence="12" key="2">
    <citation type="submission" date="2018-07" db="EMBL/GenBank/DDBJ databases">
        <authorList>
            <person name="Quirk P.G."/>
            <person name="Krulwich T.A."/>
        </authorList>
    </citation>
    <scope>NUCLEOTIDE SEQUENCE</scope>
</reference>
<dbReference type="InterPro" id="IPR055439">
    <property type="entry name" value="Beta-prop_EML_1st"/>
</dbReference>
<keyword evidence="7" id="KW-0966">Cell projection</keyword>
<dbReference type="InterPro" id="IPR036322">
    <property type="entry name" value="WD40_repeat_dom_sf"/>
</dbReference>
<dbReference type="EMBL" id="UFQS01002617">
    <property type="protein sequence ID" value="SSX14369.1"/>
    <property type="molecule type" value="Genomic_DNA"/>
</dbReference>
<dbReference type="OMA" id="FIMDRVH"/>
<accession>A0A336MUJ4</accession>
<keyword evidence="3" id="KW-0853">WD repeat</keyword>
<feature type="compositionally biased region" description="Acidic residues" evidence="9">
    <location>
        <begin position="1"/>
        <end position="15"/>
    </location>
</feature>
<evidence type="ECO:0000256" key="4">
    <source>
        <dbReference type="ARBA" id="ARBA00022737"/>
    </source>
</evidence>
<name>A0A336MUJ4_CULSO</name>
<dbReference type="Gene3D" id="2.130.10.10">
    <property type="entry name" value="YVTN repeat-like/Quinoprotein amine dehydrogenase"/>
    <property type="match status" value="3"/>
</dbReference>
<evidence type="ECO:0000313" key="12">
    <source>
        <dbReference type="EMBL" id="SSX33780.1"/>
    </source>
</evidence>
<feature type="compositionally biased region" description="Acidic residues" evidence="9">
    <location>
        <begin position="1346"/>
        <end position="1356"/>
    </location>
</feature>
<evidence type="ECO:0000256" key="6">
    <source>
        <dbReference type="ARBA" id="ARBA00023212"/>
    </source>
</evidence>
<dbReference type="PANTHER" id="PTHR14885:SF3">
    <property type="entry name" value="CILIA- AND FLAGELLA-ASSOCIATED PROTEIN 44"/>
    <property type="match status" value="1"/>
</dbReference>
<feature type="coiled-coil region" evidence="8">
    <location>
        <begin position="1585"/>
        <end position="1616"/>
    </location>
</feature>
<gene>
    <name evidence="12" type="primary">CSON006942</name>
</gene>
<evidence type="ECO:0000256" key="2">
    <source>
        <dbReference type="ARBA" id="ARBA00022490"/>
    </source>
</evidence>
<proteinExistence type="predicted"/>
<dbReference type="SUPFAM" id="SSF50978">
    <property type="entry name" value="WD40 repeat-like"/>
    <property type="match status" value="2"/>
</dbReference>
<evidence type="ECO:0000256" key="3">
    <source>
        <dbReference type="ARBA" id="ARBA00022574"/>
    </source>
</evidence>
<protein>
    <submittedName>
        <fullName evidence="12">CSON006942 protein</fullName>
    </submittedName>
</protein>
<reference evidence="11" key="1">
    <citation type="submission" date="2018-04" db="EMBL/GenBank/DDBJ databases">
        <authorList>
            <person name="Go L.Y."/>
            <person name="Mitchell J.A."/>
        </authorList>
    </citation>
    <scope>NUCLEOTIDE SEQUENCE</scope>
    <source>
        <tissue evidence="11">Whole organism</tissue>
    </source>
</reference>
<feature type="coiled-coil region" evidence="8">
    <location>
        <begin position="1427"/>
        <end position="1454"/>
    </location>
</feature>
<comment type="subcellular location">
    <subcellularLocation>
        <location evidence="1">Cytoplasm</location>
        <location evidence="1">Cytoskeleton</location>
        <location evidence="1">Cilium axoneme</location>
    </subcellularLocation>
</comment>
<organism evidence="12">
    <name type="scientific">Culicoides sonorensis</name>
    <name type="common">Biting midge</name>
    <dbReference type="NCBI Taxonomy" id="179676"/>
    <lineage>
        <taxon>Eukaryota</taxon>
        <taxon>Metazoa</taxon>
        <taxon>Ecdysozoa</taxon>
        <taxon>Arthropoda</taxon>
        <taxon>Hexapoda</taxon>
        <taxon>Insecta</taxon>
        <taxon>Pterygota</taxon>
        <taxon>Neoptera</taxon>
        <taxon>Endopterygota</taxon>
        <taxon>Diptera</taxon>
        <taxon>Nematocera</taxon>
        <taxon>Chironomoidea</taxon>
        <taxon>Ceratopogonidae</taxon>
        <taxon>Ceratopogoninae</taxon>
        <taxon>Culicoides</taxon>
        <taxon>Monoculicoides</taxon>
    </lineage>
</organism>
<sequence length="1945" mass="225721">MSSENCEDDGTDSEIEIGKDVQEESELSFSENSIFSKAVTSVNSTVPSDIVEFMHSFSFDCKKNHSFCVMEDSVIVFASGNLLHFFNTTTLTITTRRSALGGGFGAIKKNPVMSYLTVAENGKNPPIFIYSYPDMSTISILRKGTTRSYACLDYSPNGTMLVSQGGDPDYTLTVWNWKESTVILNVKSYHNTVFNLAFSPSVFGQITTCGIGHIKFWKMTQTFTGLKLQGETGRFGKTEISDICGVFPMPDEKVLSGSEWGNILVWEHGLITLEVCRKGRRRCHSGNITKIFAREGEIVTIGTDGFIRIWFWETVELADPPENNRFVEIEPIYEYFIGIGTYTSELLSMERIEGQKFFLQDGNGGIWQYDISPDRKDEPPKQLLFCHSGPIFKIQSSPTSDHVATFGRDGRLFMYNYETKKLIFNYQFISQGNDMIWLPVSIDPTGIVLVLAFDDGVIRVVTVDLSENPDNDEPIQLIQVLKSHSEPIRKISINERETILVSGGDDNLIFIHQISKELPYIKLIPIGLVETPSAVSCINWKPDMIATILVGCSKGEVIEADLPEETRTYTDISYRLNHIEPNAIKFISVKGQIRRNILLEAIELRKAKKRKKKLKKLEKMREANPGTEINEEAFLEDSDPGDDLGPVVVPKTPNKVLWAQYTSNGTIWLSMGGYDAGYIYEYDFDQEGPVTVTPIPMAEDCEINCYTYFDSYLIFGMGDGSLRINSVKEDFTDLSDYWILNMHEGHIFDINFSYNKKLLFTGGADGNLFSYKWNQNLASVIPPTRTTPVKLEKSVEDITDICFLSLEEEKQKADHDRRMEVALNRRKEVLKVIANCKEQFEAMLKRNNALAASQRIPYQQLELDIRIKENLKKRFDEEMDLVKRKKEFDVEKARLGGEKLFEYFLAPLDGMPIKVLGIKCKTVVESFRIHKLNDDYFASMKDLEERIVKDSERKRMIVSAEEKEEIIEDAQGEQLESFLQGLTESDIELRLESKCRRLLRKYRERKAKEAIRKKEWNELNALKPDPNVNDPDDDLKIEEAEKTIGDFKLKTDPVFDSTDEMRDTTLKKFKELLEVRKEIYDIRKAYNDKVFDLRREKIEVLNYVETKKQVLADIHSELEPEKRKQANVSVIIDQKLEYPERDIDLDMYLCPEKREGDLIFNPSLGESGDRFSNAQKEIIGLTSKQDRLTLTSAERDLIQNRLDAQLYEQDRIIHQIEQRVNAYDLKVQDLFEERLQVEVDAKFLEQYLITLNQELWILKDFEQLEERLVDKMEQLIFEQNRIYMQLIKERNDIDTFKGNIVEIEEQQSDIESRFIEKCQNDPYWKYFRKIFYKKYRPPRIHKERNYDEDAEYETETESSLSDLYQSSGDDEEENDEVEGKTTCIDVKTLNENSCPENCDIELFRLAHDSRVQYQYLQGGLVENDAKIIQANQEIKTLTDRQLQLREELKKIKQDIVVFRRDKQKKLNSIETVVILKMDQIQFFKDANELGNIEDTLLFSNSNVTKLYARIGELALETLEVKRKHRVNVVHLSRMKADIKFMEQRILELKEEINSAMMKKFGRIIDLDELEEAILRRFVFEMSTNKEDVKQEYAIKINEIKNLLAKKEEEYTKVIQEGTEKLNILTVLQEEKNYLNHILVQQRKQEEKSKTRDHQDYKKDVLKLRAISKHQKEQIEILQNEINGFNFKCNKPSSGSHNAEKNNFQTNPGQPLTTFHQRIFEDSVYTNIVESRGDSSKASTPNMELFKEISRVIKMFLMKSVPDKFETRPVQTLVCTLSRYLTNIAANFPPTHTAKLLPDIIENFQQFFPQDILKQVKKRDIAELIENIVGHFPDEYDMEPMDVVKEIILNSYAEMTKNDPNYSQKFFTEVIKQMIVTLRLHDVGDDEILKQVAKDIINKKCNICSLNIKDMVNEIRNYAVENYLDDFDQDFIKSIIDKIIYLVQQK</sequence>
<feature type="coiled-coil region" evidence="8">
    <location>
        <begin position="1531"/>
        <end position="1558"/>
    </location>
</feature>
<dbReference type="GO" id="GO:0003341">
    <property type="term" value="P:cilium movement"/>
    <property type="evidence" value="ECO:0007669"/>
    <property type="project" value="UniProtKB-ARBA"/>
</dbReference>
<feature type="domain" description="EML-like first beta-propeller" evidence="10">
    <location>
        <begin position="122"/>
        <end position="314"/>
    </location>
</feature>
<keyword evidence="2" id="KW-0963">Cytoplasm</keyword>